<accession>A0AAU7YBS2</accession>
<dbReference type="EMBL" id="PP847201">
    <property type="protein sequence ID" value="XBY85859.1"/>
    <property type="molecule type" value="Genomic_DNA"/>
</dbReference>
<proteinExistence type="predicted"/>
<dbReference type="Gene3D" id="3.90.320.10">
    <property type="match status" value="1"/>
</dbReference>
<name>A0AAU7YBS2_9VIRU</name>
<evidence type="ECO:0000313" key="1">
    <source>
        <dbReference type="EMBL" id="XBY85859.1"/>
    </source>
</evidence>
<dbReference type="InterPro" id="IPR011604">
    <property type="entry name" value="PDDEXK-like_dom_sf"/>
</dbReference>
<protein>
    <submittedName>
        <fullName evidence="1">IIV31 084R-like protein</fullName>
    </submittedName>
</protein>
<sequence>MAENKTTKKIYINASKVSHFTNFNRFTKENENIEILYEHNLWLRKFFHFTYKDPISEIINNLGDLEISSIKKEVCGSTDSDEISSKNIGESSSVHHLTEGKENEVCSSIKQLIVDKIDDKIKEAVKADYENSKITIKTNKKLQHEIEKIIMVERGTYFESKDIKNLSFDIRIDNSLKKKQLFEFEHNNIIYKIIIGGRIDGYVNETTILETKHRRDRLFNFIPEYEMVQMEMYLYILDLKKCIHVENFQELQNITEYVHNDVFLDEIKSQMKQYFIEFLDKYINNQNTIKKQASKINATKDQLILEFEKYIQTLSVDENEINRKELFDNLSKLYNFNKNNAWIWLKEFINNSDKQIILKYR</sequence>
<reference evidence="1" key="1">
    <citation type="submission" date="2024-05" db="EMBL/GenBank/DDBJ databases">
        <title>Complete genomes of an iridovirus, and two densoviruses identified in lab reared social spiders in California, USA.</title>
        <authorList>
            <person name="Millerwise S."/>
            <person name="Lund M.C."/>
            <person name="Schmidlin K."/>
            <person name="Kraberger S."/>
            <person name="Harrison J."/>
            <person name="Cease A."/>
            <person name="Pinter-Wollman N."/>
            <person name="Varsani A."/>
        </authorList>
    </citation>
    <scope>NUCLEOTIDE SEQUENCE</scope>
    <source>
        <strain evidence="1">SocP20</strain>
    </source>
</reference>
<organism evidence="1">
    <name type="scientific">Iridovirus sp</name>
    <dbReference type="NCBI Taxonomy" id="135728"/>
    <lineage>
        <taxon>Viruses</taxon>
        <taxon>Varidnaviria</taxon>
        <taxon>Bamfordvirae</taxon>
        <taxon>Nucleocytoviricota</taxon>
        <taxon>Megaviricetes</taxon>
        <taxon>Pimascovirales</taxon>
        <taxon>Pimascovirales incertae sedis</taxon>
        <taxon>Iridoviridae</taxon>
        <taxon>Betairidovirinae</taxon>
        <taxon>Iridovirus</taxon>
    </lineage>
</organism>